<dbReference type="PANTHER" id="PTHR34039">
    <property type="entry name" value="UPF0102 PROTEIN YRAN"/>
    <property type="match status" value="1"/>
</dbReference>
<evidence type="ECO:0000256" key="1">
    <source>
        <dbReference type="ARBA" id="ARBA00006738"/>
    </source>
</evidence>
<comment type="similarity">
    <text evidence="1 2">Belongs to the UPF0102 family.</text>
</comment>
<dbReference type="AlphaFoldDB" id="A0A1V4SF46"/>
<dbReference type="OrthoDB" id="9802516at2"/>
<dbReference type="NCBIfam" id="NF009150">
    <property type="entry name" value="PRK12497.1-3"/>
    <property type="match status" value="1"/>
</dbReference>
<dbReference type="Pfam" id="PF02021">
    <property type="entry name" value="UPF0102"/>
    <property type="match status" value="1"/>
</dbReference>
<comment type="caution">
    <text evidence="3">The sequence shown here is derived from an EMBL/GenBank/DDBJ whole genome shotgun (WGS) entry which is preliminary data.</text>
</comment>
<accession>A0A1V4SF46</accession>
<dbReference type="CDD" id="cd20736">
    <property type="entry name" value="PoNe_Nuclease"/>
    <property type="match status" value="1"/>
</dbReference>
<dbReference type="GO" id="GO:0003676">
    <property type="term" value="F:nucleic acid binding"/>
    <property type="evidence" value="ECO:0007669"/>
    <property type="project" value="InterPro"/>
</dbReference>
<dbReference type="STRING" id="48256.CLHUN_36150"/>
<dbReference type="InterPro" id="IPR011856">
    <property type="entry name" value="tRNA_endonuc-like_dom_sf"/>
</dbReference>
<dbReference type="RefSeq" id="WP_080066026.1">
    <property type="nucleotide sequence ID" value="NZ_MZGX01000028.1"/>
</dbReference>
<keyword evidence="4" id="KW-1185">Reference proteome</keyword>
<dbReference type="Gene3D" id="3.40.1350.10">
    <property type="match status" value="1"/>
</dbReference>
<dbReference type="InterPro" id="IPR003509">
    <property type="entry name" value="UPF0102_YraN-like"/>
</dbReference>
<dbReference type="Proteomes" id="UP000191554">
    <property type="component" value="Unassembled WGS sequence"/>
</dbReference>
<sequence length="126" mass="14303">MSGMYTVRLGAAGEEKAAEYLLHNHYAILNRNFRISRLGEIDIIARDAEYICFIEVKTRRSKTYGTPGEAVIASKQNRIRKIAAIYLGRNHAFNMCVRFDVIEIIFSGTNGSNYVINSINHIKNAY</sequence>
<evidence type="ECO:0000313" key="3">
    <source>
        <dbReference type="EMBL" id="OPX42490.1"/>
    </source>
</evidence>
<protein>
    <recommendedName>
        <fullName evidence="2">UPF0102 protein CLHUN_36150</fullName>
    </recommendedName>
</protein>
<dbReference type="HAMAP" id="MF_00048">
    <property type="entry name" value="UPF0102"/>
    <property type="match status" value="1"/>
</dbReference>
<reference evidence="3 4" key="1">
    <citation type="submission" date="2017-03" db="EMBL/GenBank/DDBJ databases">
        <title>Genome sequence of Clostridium hungatei DSM 14427.</title>
        <authorList>
            <person name="Poehlein A."/>
            <person name="Daniel R."/>
        </authorList>
    </citation>
    <scope>NUCLEOTIDE SEQUENCE [LARGE SCALE GENOMIC DNA]</scope>
    <source>
        <strain evidence="3 4">DSM 14427</strain>
    </source>
</reference>
<organism evidence="3 4">
    <name type="scientific">Ruminiclostridium hungatei</name>
    <name type="common">Clostridium hungatei</name>
    <dbReference type="NCBI Taxonomy" id="48256"/>
    <lineage>
        <taxon>Bacteria</taxon>
        <taxon>Bacillati</taxon>
        <taxon>Bacillota</taxon>
        <taxon>Clostridia</taxon>
        <taxon>Eubacteriales</taxon>
        <taxon>Oscillospiraceae</taxon>
        <taxon>Ruminiclostridium</taxon>
    </lineage>
</organism>
<name>A0A1V4SF46_RUMHU</name>
<dbReference type="InterPro" id="IPR011335">
    <property type="entry name" value="Restrct_endonuc-II-like"/>
</dbReference>
<dbReference type="EMBL" id="MZGX01000028">
    <property type="protein sequence ID" value="OPX42490.1"/>
    <property type="molecule type" value="Genomic_DNA"/>
</dbReference>
<dbReference type="NCBIfam" id="NF009154">
    <property type="entry name" value="PRK12497.3-3"/>
    <property type="match status" value="1"/>
</dbReference>
<proteinExistence type="inferred from homology"/>
<dbReference type="PANTHER" id="PTHR34039:SF1">
    <property type="entry name" value="UPF0102 PROTEIN YRAN"/>
    <property type="match status" value="1"/>
</dbReference>
<evidence type="ECO:0000313" key="4">
    <source>
        <dbReference type="Proteomes" id="UP000191554"/>
    </source>
</evidence>
<dbReference type="NCBIfam" id="TIGR00252">
    <property type="entry name" value="YraN family protein"/>
    <property type="match status" value="1"/>
</dbReference>
<gene>
    <name evidence="3" type="ORF">CLHUN_36150</name>
</gene>
<dbReference type="SUPFAM" id="SSF52980">
    <property type="entry name" value="Restriction endonuclease-like"/>
    <property type="match status" value="1"/>
</dbReference>
<evidence type="ECO:0000256" key="2">
    <source>
        <dbReference type="HAMAP-Rule" id="MF_00048"/>
    </source>
</evidence>